<name>A0A0R1XGC2_9LACO</name>
<feature type="transmembrane region" description="Helical" evidence="2">
    <location>
        <begin position="84"/>
        <end position="102"/>
    </location>
</feature>
<evidence type="ECO:0000313" key="4">
    <source>
        <dbReference type="Proteomes" id="UP000050949"/>
    </source>
</evidence>
<keyword evidence="2" id="KW-0472">Membrane</keyword>
<feature type="region of interest" description="Disordered" evidence="1">
    <location>
        <begin position="106"/>
        <end position="173"/>
    </location>
</feature>
<evidence type="ECO:0000256" key="2">
    <source>
        <dbReference type="SAM" id="Phobius"/>
    </source>
</evidence>
<feature type="transmembrane region" description="Helical" evidence="2">
    <location>
        <begin position="39"/>
        <end position="72"/>
    </location>
</feature>
<dbReference type="eggNOG" id="COG3064">
    <property type="taxonomic scope" value="Bacteria"/>
</dbReference>
<comment type="caution">
    <text evidence="3">The sequence shown here is derived from an EMBL/GenBank/DDBJ whole genome shotgun (WGS) entry which is preliminary data.</text>
</comment>
<dbReference type="PATRIC" id="fig|1122147.4.peg.1195"/>
<dbReference type="Proteomes" id="UP000050949">
    <property type="component" value="Unassembled WGS sequence"/>
</dbReference>
<dbReference type="RefSeq" id="WP_051225131.1">
    <property type="nucleotide sequence ID" value="NZ_AUEH01000007.1"/>
</dbReference>
<accession>A0A0R1XGC2</accession>
<proteinExistence type="predicted"/>
<sequence>MKIIWTLVTIVSLIALIYGIWQWIRSARAGQNNRTAKIITAIAAVLFFISIKSIIGTLIAVTGMLALVSGIWRLFRKRTAGGSLLLIIIGIVLVMAGTTLVGPSSNLHEDAADSTQTSPEAKSSAAEEESSAKAEYESLTAKESSSRAEAAESSSLEKAAAEPSAAANSSVAQAEQAAASSSQAAAPQNTNDQQLVYITATGSKYHFNRGCRGLRNANSVSTMSLSDATAQGLTKCGFE</sequence>
<protein>
    <submittedName>
        <fullName evidence="3">Uncharacterized protein</fullName>
    </submittedName>
</protein>
<reference evidence="3 4" key="1">
    <citation type="journal article" date="2015" name="Genome Announc.">
        <title>Expanding the biotechnology potential of lactobacilli through comparative genomics of 213 strains and associated genera.</title>
        <authorList>
            <person name="Sun Z."/>
            <person name="Harris H.M."/>
            <person name="McCann A."/>
            <person name="Guo C."/>
            <person name="Argimon S."/>
            <person name="Zhang W."/>
            <person name="Yang X."/>
            <person name="Jeffery I.B."/>
            <person name="Cooney J.C."/>
            <person name="Kagawa T.F."/>
            <person name="Liu W."/>
            <person name="Song Y."/>
            <person name="Salvetti E."/>
            <person name="Wrobel A."/>
            <person name="Rasinkangas P."/>
            <person name="Parkhill J."/>
            <person name="Rea M.C."/>
            <person name="O'Sullivan O."/>
            <person name="Ritari J."/>
            <person name="Douillard F.P."/>
            <person name="Paul Ross R."/>
            <person name="Yang R."/>
            <person name="Briner A.E."/>
            <person name="Felis G.E."/>
            <person name="de Vos W.M."/>
            <person name="Barrangou R."/>
            <person name="Klaenhammer T.R."/>
            <person name="Caufield P.W."/>
            <person name="Cui Y."/>
            <person name="Zhang H."/>
            <person name="O'Toole P.W."/>
        </authorList>
    </citation>
    <scope>NUCLEOTIDE SEQUENCE [LARGE SCALE GENOMIC DNA]</scope>
    <source>
        <strain evidence="3 4">DSM 16991</strain>
    </source>
</reference>
<feature type="compositionally biased region" description="Low complexity" evidence="1">
    <location>
        <begin position="151"/>
        <end position="173"/>
    </location>
</feature>
<evidence type="ECO:0000313" key="3">
    <source>
        <dbReference type="EMBL" id="KRM28994.1"/>
    </source>
</evidence>
<dbReference type="OrthoDB" id="885042at2"/>
<keyword evidence="2" id="KW-1133">Transmembrane helix</keyword>
<dbReference type="AlphaFoldDB" id="A0A0R1XGC2"/>
<keyword evidence="2" id="KW-0812">Transmembrane</keyword>
<evidence type="ECO:0000256" key="1">
    <source>
        <dbReference type="SAM" id="MobiDB-lite"/>
    </source>
</evidence>
<gene>
    <name evidence="3" type="ORF">FC91_GL001157</name>
</gene>
<organism evidence="3 4">
    <name type="scientific">Schleiferilactobacillus harbinensis DSM 16991</name>
    <dbReference type="NCBI Taxonomy" id="1122147"/>
    <lineage>
        <taxon>Bacteria</taxon>
        <taxon>Bacillati</taxon>
        <taxon>Bacillota</taxon>
        <taxon>Bacilli</taxon>
        <taxon>Lactobacillales</taxon>
        <taxon>Lactobacillaceae</taxon>
        <taxon>Schleiferilactobacillus</taxon>
    </lineage>
</organism>
<dbReference type="EMBL" id="AZFW01000020">
    <property type="protein sequence ID" value="KRM28994.1"/>
    <property type="molecule type" value="Genomic_DNA"/>
</dbReference>